<name>C5T476_ACIDE</name>
<reference evidence="1 2" key="1">
    <citation type="submission" date="2009-05" db="EMBL/GenBank/DDBJ databases">
        <title>The draft genome of Acidovorax delafieldii 2AN.</title>
        <authorList>
            <consortium name="US DOE Joint Genome Institute (JGI-PGF)"/>
            <person name="Lucas S."/>
            <person name="Copeland A."/>
            <person name="Lapidus A."/>
            <person name="Glavina del Rio T."/>
            <person name="Tice H."/>
            <person name="Bruce D."/>
            <person name="Goodwin L."/>
            <person name="Pitluck S."/>
            <person name="Larimer F."/>
            <person name="Land M.L."/>
            <person name="Hauser L."/>
            <person name="Shelobolina E.S."/>
            <person name="Picardal F."/>
            <person name="Roden E."/>
            <person name="Emerson D."/>
        </authorList>
    </citation>
    <scope>NUCLEOTIDE SEQUENCE [LARGE SCALE GENOMIC DNA]</scope>
    <source>
        <strain evidence="1 2">2AN</strain>
    </source>
</reference>
<protein>
    <submittedName>
        <fullName evidence="1">Uncharacterized protein</fullName>
    </submittedName>
</protein>
<sequence length="231" mass="26111">MAIPYTFVSLLDVLGYKNKINDDRHNGKEDFKQKLESALSVLNGINETEISYQAISDTIIVSTHPSTPFPDFLRTLVRVHRSFLKNGLFIRGGISFAPHFKSGSLTYSHALPIAYEIEQKQAIYPRIVIDKNIIEMMKLGEKLEAAIIEINDEKLICKENGIYFLNIVGESSAECYYLAKSIYNSEKSFLEGNEHELAKHRWLQNLIVALSGATLTPYMDGVEIFYPSVLA</sequence>
<evidence type="ECO:0000313" key="2">
    <source>
        <dbReference type="Proteomes" id="UP000003856"/>
    </source>
</evidence>
<accession>C5T476</accession>
<organism evidence="1 2">
    <name type="scientific">Acidovorax delafieldii 2AN</name>
    <dbReference type="NCBI Taxonomy" id="573060"/>
    <lineage>
        <taxon>Bacteria</taxon>
        <taxon>Pseudomonadati</taxon>
        <taxon>Pseudomonadota</taxon>
        <taxon>Betaproteobacteria</taxon>
        <taxon>Burkholderiales</taxon>
        <taxon>Comamonadaceae</taxon>
        <taxon>Acidovorax</taxon>
    </lineage>
</organism>
<dbReference type="Proteomes" id="UP000003856">
    <property type="component" value="Unassembled WGS sequence"/>
</dbReference>
<dbReference type="EMBL" id="ACQT01000042">
    <property type="protein sequence ID" value="EER60728.1"/>
    <property type="molecule type" value="Genomic_DNA"/>
</dbReference>
<gene>
    <name evidence="1" type="ORF">AcdelDRAFT_1706</name>
</gene>
<evidence type="ECO:0000313" key="1">
    <source>
        <dbReference type="EMBL" id="EER60728.1"/>
    </source>
</evidence>
<dbReference type="AlphaFoldDB" id="C5T476"/>
<dbReference type="PATRIC" id="fig|573060.9.peg.3446"/>
<keyword evidence="2" id="KW-1185">Reference proteome</keyword>
<dbReference type="OrthoDB" id="9181325at2"/>
<comment type="caution">
    <text evidence="1">The sequence shown here is derived from an EMBL/GenBank/DDBJ whole genome shotgun (WGS) entry which is preliminary data.</text>
</comment>
<proteinExistence type="predicted"/>
<dbReference type="RefSeq" id="WP_005795489.1">
    <property type="nucleotide sequence ID" value="NZ_ACQT01000042.1"/>
</dbReference>